<accession>A0A100JQY3</accession>
<dbReference type="OrthoDB" id="4198058at2"/>
<reference evidence="2" key="3">
    <citation type="submission" date="2016-02" db="EMBL/GenBank/DDBJ databases">
        <title>Draft genome of pathogenic Streptomyces sp. in Japan.</title>
        <authorList>
            <person name="Tomihama T."/>
            <person name="Ikenaga M."/>
            <person name="Sakai M."/>
            <person name="Okubo T."/>
            <person name="Ikeda S."/>
        </authorList>
    </citation>
    <scope>NUCLEOTIDE SEQUENCE [LARGE SCALE GENOMIC DNA]</scope>
    <source>
        <strain evidence="2">S58</strain>
    </source>
</reference>
<reference evidence="1 2" key="2">
    <citation type="journal article" date="2016" name="Genome Announc.">
        <title>Draft Genome Sequences of Streptomyces scabiei S58, Streptomyces turgidiscabies T45, and Streptomyces acidiscabies a10, the Pathogens of Potato Common Scab, Isolated in Japan.</title>
        <authorList>
            <person name="Tomihama T."/>
            <person name="Nishi Y."/>
            <person name="Sakai M."/>
            <person name="Ikenaga M."/>
            <person name="Okubo T."/>
            <person name="Ikeda S."/>
        </authorList>
    </citation>
    <scope>NUCLEOTIDE SEQUENCE [LARGE SCALE GENOMIC DNA]</scope>
    <source>
        <strain evidence="1 2">S58</strain>
    </source>
</reference>
<dbReference type="EMBL" id="BCMM01000021">
    <property type="protein sequence ID" value="GAQ64054.1"/>
    <property type="molecule type" value="Genomic_DNA"/>
</dbReference>
<organism evidence="1 2">
    <name type="scientific">Streptomyces scabiei</name>
    <dbReference type="NCBI Taxonomy" id="1930"/>
    <lineage>
        <taxon>Bacteria</taxon>
        <taxon>Bacillati</taxon>
        <taxon>Actinomycetota</taxon>
        <taxon>Actinomycetes</taxon>
        <taxon>Kitasatosporales</taxon>
        <taxon>Streptomycetaceae</taxon>
        <taxon>Streptomyces</taxon>
    </lineage>
</organism>
<proteinExistence type="predicted"/>
<dbReference type="RefSeq" id="WP_059081603.1">
    <property type="nucleotide sequence ID" value="NZ_BCMM01000021.1"/>
</dbReference>
<evidence type="ECO:0008006" key="3">
    <source>
        <dbReference type="Google" id="ProtNLM"/>
    </source>
</evidence>
<evidence type="ECO:0000313" key="2">
    <source>
        <dbReference type="Proteomes" id="UP000067448"/>
    </source>
</evidence>
<protein>
    <recommendedName>
        <fullName evidence="3">Mobile element protein</fullName>
    </recommendedName>
</protein>
<dbReference type="Proteomes" id="UP000067448">
    <property type="component" value="Unassembled WGS sequence"/>
</dbReference>
<comment type="caution">
    <text evidence="1">The sequence shown here is derived from an EMBL/GenBank/DDBJ whole genome shotgun (WGS) entry which is preliminary data.</text>
</comment>
<gene>
    <name evidence="1" type="ORF">SsS58_04444</name>
</gene>
<evidence type="ECO:0000313" key="1">
    <source>
        <dbReference type="EMBL" id="GAQ64054.1"/>
    </source>
</evidence>
<reference evidence="2" key="1">
    <citation type="submission" date="2015-11" db="EMBL/GenBank/DDBJ databases">
        <authorList>
            <consortium name="Cross-ministerial Strategic Innovation Promotion Program (SIP) consortium"/>
            <person name="Tomihama T."/>
            <person name="Ikenaga M."/>
            <person name="Sakai M."/>
            <person name="Okubo T."/>
            <person name="Ikeda S."/>
        </authorList>
    </citation>
    <scope>NUCLEOTIDE SEQUENCE [LARGE SCALE GENOMIC DNA]</scope>
    <source>
        <strain evidence="2">S58</strain>
    </source>
</reference>
<name>A0A100JQY3_STRSC</name>
<sequence>MADEYLADPAELAAKLGREADDPKLLYALLSASRRFRGQVGHSVIPVTTETVTLDGNGRESLLLPVWPTTAVQSVELEGVELVEGTDYDWSEAGILRRLGCRVWPDKLRCLQVGYSHGFATSPEDIAEVVLERAEAAFTIPVGVQSKAIGGQSVTFGAQAASGSTEAWTKCVARHAVRTIADV</sequence>
<dbReference type="AlphaFoldDB" id="A0A100JQY3"/>